<dbReference type="Proteomes" id="UP000631694">
    <property type="component" value="Unassembled WGS sequence"/>
</dbReference>
<dbReference type="InterPro" id="IPR036922">
    <property type="entry name" value="Rieske_2Fe-2S_sf"/>
</dbReference>
<comment type="caution">
    <text evidence="8">The sequence shown here is derived from an EMBL/GenBank/DDBJ whole genome shotgun (WGS) entry which is preliminary data.</text>
</comment>
<dbReference type="InterPro" id="IPR012748">
    <property type="entry name" value="Rieske-like_NirD"/>
</dbReference>
<dbReference type="GO" id="GO:0051537">
    <property type="term" value="F:2 iron, 2 sulfur cluster binding"/>
    <property type="evidence" value="ECO:0007669"/>
    <property type="project" value="UniProtKB-KW"/>
</dbReference>
<keyword evidence="1" id="KW-0001">2Fe-2S</keyword>
<keyword evidence="3" id="KW-0560">Oxidoreductase</keyword>
<feature type="domain" description="Rieske" evidence="7">
    <location>
        <begin position="13"/>
        <end position="108"/>
    </location>
</feature>
<evidence type="ECO:0000256" key="4">
    <source>
        <dbReference type="ARBA" id="ARBA00023004"/>
    </source>
</evidence>
<dbReference type="PANTHER" id="PTHR21496:SF23">
    <property type="entry name" value="3-PHENYLPROPIONATE_CINNAMIC ACID DIOXYGENASE FERREDOXIN SUBUNIT"/>
    <property type="match status" value="1"/>
</dbReference>
<dbReference type="RefSeq" id="WP_197312772.1">
    <property type="nucleotide sequence ID" value="NZ_JADZLT010000056.1"/>
</dbReference>
<gene>
    <name evidence="8" type="primary">nirD</name>
    <name evidence="8" type="ORF">I5731_17855</name>
</gene>
<dbReference type="GO" id="GO:0008942">
    <property type="term" value="F:nitrite reductase [NAD(P)H] activity"/>
    <property type="evidence" value="ECO:0007669"/>
    <property type="project" value="InterPro"/>
</dbReference>
<evidence type="ECO:0000256" key="2">
    <source>
        <dbReference type="ARBA" id="ARBA00022723"/>
    </source>
</evidence>
<evidence type="ECO:0000259" key="7">
    <source>
        <dbReference type="PROSITE" id="PS51296"/>
    </source>
</evidence>
<keyword evidence="5" id="KW-0411">Iron-sulfur</keyword>
<sequence>MNAPFPSLLHDWTDIGHVSDVPARGARVVRFGAIEIGVFRTADDRIFAIDNRCPHRGGPLSEGIVHGDFVTCPLHNWVLNLATGKAQGADEGCVKTFPVRVGEGGRLLLDVGVVVGV</sequence>
<accession>A0A931I599</accession>
<keyword evidence="9" id="KW-1185">Reference proteome</keyword>
<keyword evidence="6" id="KW-0534">Nitrate assimilation</keyword>
<evidence type="ECO:0000313" key="8">
    <source>
        <dbReference type="EMBL" id="MBH0239689.1"/>
    </source>
</evidence>
<dbReference type="InterPro" id="IPR017941">
    <property type="entry name" value="Rieske_2Fe-2S"/>
</dbReference>
<dbReference type="PANTHER" id="PTHR21496">
    <property type="entry name" value="FERREDOXIN-RELATED"/>
    <property type="match status" value="1"/>
</dbReference>
<reference evidence="8" key="1">
    <citation type="submission" date="2020-12" db="EMBL/GenBank/DDBJ databases">
        <title>Methylobrevis albus sp. nov., isolated from fresh water lack sediment.</title>
        <authorList>
            <person name="Zou Q."/>
        </authorList>
    </citation>
    <scope>NUCLEOTIDE SEQUENCE</scope>
    <source>
        <strain evidence="8">L22</strain>
    </source>
</reference>
<keyword evidence="4" id="KW-0408">Iron</keyword>
<dbReference type="Pfam" id="PF00355">
    <property type="entry name" value="Rieske"/>
    <property type="match status" value="1"/>
</dbReference>
<dbReference type="CDD" id="cd03530">
    <property type="entry name" value="Rieske_NirD_small_Bacillus"/>
    <property type="match status" value="1"/>
</dbReference>
<evidence type="ECO:0000256" key="5">
    <source>
        <dbReference type="ARBA" id="ARBA00023014"/>
    </source>
</evidence>
<dbReference type="PROSITE" id="PS51296">
    <property type="entry name" value="RIESKE"/>
    <property type="match status" value="1"/>
</dbReference>
<dbReference type="Gene3D" id="2.102.10.10">
    <property type="entry name" value="Rieske [2Fe-2S] iron-sulphur domain"/>
    <property type="match status" value="1"/>
</dbReference>
<dbReference type="AlphaFoldDB" id="A0A931I599"/>
<dbReference type="EMBL" id="JADZLT010000056">
    <property type="protein sequence ID" value="MBH0239689.1"/>
    <property type="molecule type" value="Genomic_DNA"/>
</dbReference>
<evidence type="ECO:0000313" key="9">
    <source>
        <dbReference type="Proteomes" id="UP000631694"/>
    </source>
</evidence>
<name>A0A931I599_9HYPH</name>
<keyword evidence="2" id="KW-0479">Metal-binding</keyword>
<dbReference type="SUPFAM" id="SSF50022">
    <property type="entry name" value="ISP domain"/>
    <property type="match status" value="1"/>
</dbReference>
<proteinExistence type="predicted"/>
<dbReference type="NCBIfam" id="TIGR02378">
    <property type="entry name" value="nirD_assim_sml"/>
    <property type="match status" value="1"/>
</dbReference>
<dbReference type="GO" id="GO:0042128">
    <property type="term" value="P:nitrate assimilation"/>
    <property type="evidence" value="ECO:0007669"/>
    <property type="project" value="UniProtKB-KW"/>
</dbReference>
<dbReference type="GO" id="GO:0046872">
    <property type="term" value="F:metal ion binding"/>
    <property type="evidence" value="ECO:0007669"/>
    <property type="project" value="UniProtKB-KW"/>
</dbReference>
<evidence type="ECO:0000256" key="6">
    <source>
        <dbReference type="ARBA" id="ARBA00023063"/>
    </source>
</evidence>
<organism evidence="8 9">
    <name type="scientific">Methylobrevis albus</name>
    <dbReference type="NCBI Taxonomy" id="2793297"/>
    <lineage>
        <taxon>Bacteria</taxon>
        <taxon>Pseudomonadati</taxon>
        <taxon>Pseudomonadota</taxon>
        <taxon>Alphaproteobacteria</taxon>
        <taxon>Hyphomicrobiales</taxon>
        <taxon>Pleomorphomonadaceae</taxon>
        <taxon>Methylobrevis</taxon>
    </lineage>
</organism>
<protein>
    <submittedName>
        <fullName evidence="8">Nitrite reductase small subunit NirD</fullName>
    </submittedName>
</protein>
<evidence type="ECO:0000256" key="1">
    <source>
        <dbReference type="ARBA" id="ARBA00022714"/>
    </source>
</evidence>
<evidence type="ECO:0000256" key="3">
    <source>
        <dbReference type="ARBA" id="ARBA00023002"/>
    </source>
</evidence>